<dbReference type="AlphaFoldDB" id="A0AAE1BCT4"/>
<evidence type="ECO:0000313" key="2">
    <source>
        <dbReference type="Proteomes" id="UP001283361"/>
    </source>
</evidence>
<gene>
    <name evidence="1" type="ORF">RRG08_026018</name>
</gene>
<organism evidence="1 2">
    <name type="scientific">Elysia crispata</name>
    <name type="common">lettuce slug</name>
    <dbReference type="NCBI Taxonomy" id="231223"/>
    <lineage>
        <taxon>Eukaryota</taxon>
        <taxon>Metazoa</taxon>
        <taxon>Spiralia</taxon>
        <taxon>Lophotrochozoa</taxon>
        <taxon>Mollusca</taxon>
        <taxon>Gastropoda</taxon>
        <taxon>Heterobranchia</taxon>
        <taxon>Euthyneura</taxon>
        <taxon>Panpulmonata</taxon>
        <taxon>Sacoglossa</taxon>
        <taxon>Placobranchoidea</taxon>
        <taxon>Plakobranchidae</taxon>
        <taxon>Elysia</taxon>
    </lineage>
</organism>
<evidence type="ECO:0000313" key="1">
    <source>
        <dbReference type="EMBL" id="KAK3803782.1"/>
    </source>
</evidence>
<sequence>MWLASRQASQAYCNIPVNYFPIYGNNRLGRRSKFLSSLSDDRQPVSECTDPGSRGRLNTTAILRAPQACFNVNLKLIDREENLKRCVATVTATF</sequence>
<accession>A0AAE1BCT4</accession>
<dbReference type="Proteomes" id="UP001283361">
    <property type="component" value="Unassembled WGS sequence"/>
</dbReference>
<proteinExistence type="predicted"/>
<reference evidence="1" key="1">
    <citation type="journal article" date="2023" name="G3 (Bethesda)">
        <title>A reference genome for the long-term kleptoplast-retaining sea slug Elysia crispata morphotype clarki.</title>
        <authorList>
            <person name="Eastman K.E."/>
            <person name="Pendleton A.L."/>
            <person name="Shaikh M.A."/>
            <person name="Suttiyut T."/>
            <person name="Ogas R."/>
            <person name="Tomko P."/>
            <person name="Gavelis G."/>
            <person name="Widhalm J.R."/>
            <person name="Wisecaver J.H."/>
        </authorList>
    </citation>
    <scope>NUCLEOTIDE SEQUENCE</scope>
    <source>
        <strain evidence="1">ECLA1</strain>
    </source>
</reference>
<comment type="caution">
    <text evidence="1">The sequence shown here is derived from an EMBL/GenBank/DDBJ whole genome shotgun (WGS) entry which is preliminary data.</text>
</comment>
<keyword evidence="2" id="KW-1185">Reference proteome</keyword>
<dbReference type="EMBL" id="JAWDGP010000089">
    <property type="protein sequence ID" value="KAK3803782.1"/>
    <property type="molecule type" value="Genomic_DNA"/>
</dbReference>
<name>A0AAE1BCT4_9GAST</name>
<protein>
    <submittedName>
        <fullName evidence="1">Uncharacterized protein</fullName>
    </submittedName>
</protein>